<keyword evidence="7" id="KW-0472">Membrane</keyword>
<dbReference type="AlphaFoldDB" id="A0AAV1YJA0"/>
<evidence type="ECO:0000259" key="8">
    <source>
        <dbReference type="PROSITE" id="PS51742"/>
    </source>
</evidence>
<dbReference type="Gene3D" id="3.30.1330.80">
    <property type="entry name" value="Hypothetical protein, similar to alpha- acetolactate decarboxylase, domain 2"/>
    <property type="match status" value="1"/>
</dbReference>
<comment type="caution">
    <text evidence="9">The sequence shown here is derived from an EMBL/GenBank/DDBJ whole genome shotgun (WGS) entry which is preliminary data.</text>
</comment>
<evidence type="ECO:0000256" key="3">
    <source>
        <dbReference type="ARBA" id="ARBA00023163"/>
    </source>
</evidence>
<dbReference type="Proteomes" id="UP001497480">
    <property type="component" value="Unassembled WGS sequence"/>
</dbReference>
<sequence>MEENQDDSPTPPKYYAAGTLPEVAATSEVVVKEEAREYVISPPSFWAQPIPTIERRGRGRPPGSRKFQRISSIGNFFFSFFLSFLGWFHSAFILSWFSVEGGNSAETSVLDLTAYYMINLVPGENVVTKLHSIFEEMSPDTVSILSATGQVSIGVFNRFGGTVTYAGLYEILSFSGHGTFTKISNNARSENVMLICSLAAPDGTIFGGVLEKSLVAATTVKIVIAVFKQMGFLRQSKSGNISGSPKIRSDQDSPRIISMSGSA</sequence>
<dbReference type="PROSITE" id="PS51742">
    <property type="entry name" value="PPC"/>
    <property type="match status" value="1"/>
</dbReference>
<keyword evidence="2 5" id="KW-0238">DNA-binding</keyword>
<dbReference type="EMBL" id="CAXHTB010000025">
    <property type="protein sequence ID" value="CAL0333945.1"/>
    <property type="molecule type" value="Genomic_DNA"/>
</dbReference>
<name>A0AAV1YJA0_LUPLU</name>
<evidence type="ECO:0000256" key="2">
    <source>
        <dbReference type="ARBA" id="ARBA00023125"/>
    </source>
</evidence>
<organism evidence="9 10">
    <name type="scientific">Lupinus luteus</name>
    <name type="common">European yellow lupine</name>
    <dbReference type="NCBI Taxonomy" id="3873"/>
    <lineage>
        <taxon>Eukaryota</taxon>
        <taxon>Viridiplantae</taxon>
        <taxon>Streptophyta</taxon>
        <taxon>Embryophyta</taxon>
        <taxon>Tracheophyta</taxon>
        <taxon>Spermatophyta</taxon>
        <taxon>Magnoliopsida</taxon>
        <taxon>eudicotyledons</taxon>
        <taxon>Gunneridae</taxon>
        <taxon>Pentapetalae</taxon>
        <taxon>rosids</taxon>
        <taxon>fabids</taxon>
        <taxon>Fabales</taxon>
        <taxon>Fabaceae</taxon>
        <taxon>Papilionoideae</taxon>
        <taxon>50 kb inversion clade</taxon>
        <taxon>genistoids sensu lato</taxon>
        <taxon>core genistoids</taxon>
        <taxon>Genisteae</taxon>
        <taxon>Lupinus</taxon>
    </lineage>
</organism>
<proteinExistence type="predicted"/>
<comment type="function">
    <text evidence="5">Transcription factor that specifically binds AT-rich DNA sequences related to the nuclear matrix attachment regions (MARs).</text>
</comment>
<evidence type="ECO:0000313" key="9">
    <source>
        <dbReference type="EMBL" id="CAL0333945.1"/>
    </source>
</evidence>
<reference evidence="9 10" key="1">
    <citation type="submission" date="2024-03" db="EMBL/GenBank/DDBJ databases">
        <authorList>
            <person name="Martinez-Hernandez J."/>
        </authorList>
    </citation>
    <scope>NUCLEOTIDE SEQUENCE [LARGE SCALE GENOMIC DNA]</scope>
</reference>
<dbReference type="PANTHER" id="PTHR31500:SF45">
    <property type="entry name" value="AT-HOOK MOTIF NUCLEAR-LOCALIZED PROTEIN"/>
    <property type="match status" value="1"/>
</dbReference>
<dbReference type="InterPro" id="IPR039605">
    <property type="entry name" value="AHL"/>
</dbReference>
<keyword evidence="7" id="KW-1133">Transmembrane helix</keyword>
<feature type="region of interest" description="Disordered" evidence="6">
    <location>
        <begin position="239"/>
        <end position="263"/>
    </location>
</feature>
<dbReference type="GO" id="GO:0005634">
    <property type="term" value="C:nucleus"/>
    <property type="evidence" value="ECO:0007669"/>
    <property type="project" value="UniProtKB-SubCell"/>
</dbReference>
<evidence type="ECO:0000256" key="5">
    <source>
        <dbReference type="RuleBase" id="RU367031"/>
    </source>
</evidence>
<dbReference type="CDD" id="cd11378">
    <property type="entry name" value="DUF296"/>
    <property type="match status" value="1"/>
</dbReference>
<dbReference type="GO" id="GO:0003680">
    <property type="term" value="F:minor groove of adenine-thymine-rich DNA binding"/>
    <property type="evidence" value="ECO:0007669"/>
    <property type="project" value="UniProtKB-UniRule"/>
</dbReference>
<evidence type="ECO:0000313" key="10">
    <source>
        <dbReference type="Proteomes" id="UP001497480"/>
    </source>
</evidence>
<keyword evidence="1 5" id="KW-0805">Transcription regulation</keyword>
<keyword evidence="7" id="KW-0812">Transmembrane</keyword>
<keyword evidence="10" id="KW-1185">Reference proteome</keyword>
<keyword evidence="4 5" id="KW-0539">Nucleus</keyword>
<evidence type="ECO:0000256" key="1">
    <source>
        <dbReference type="ARBA" id="ARBA00023015"/>
    </source>
</evidence>
<dbReference type="SUPFAM" id="SSF117856">
    <property type="entry name" value="AF0104/ALDC/Ptd012-like"/>
    <property type="match status" value="1"/>
</dbReference>
<evidence type="ECO:0000256" key="6">
    <source>
        <dbReference type="SAM" id="MobiDB-lite"/>
    </source>
</evidence>
<protein>
    <recommendedName>
        <fullName evidence="5">AT-hook motif nuclear-localized protein</fullName>
    </recommendedName>
</protein>
<dbReference type="InterPro" id="IPR005175">
    <property type="entry name" value="PPC_dom"/>
</dbReference>
<dbReference type="PANTHER" id="PTHR31500">
    <property type="entry name" value="AT-HOOK MOTIF NUCLEAR-LOCALIZED PROTEIN 9"/>
    <property type="match status" value="1"/>
</dbReference>
<feature type="domain" description="PPC" evidence="8">
    <location>
        <begin position="107"/>
        <end position="248"/>
    </location>
</feature>
<dbReference type="Pfam" id="PF03479">
    <property type="entry name" value="PCC"/>
    <property type="match status" value="1"/>
</dbReference>
<comment type="subcellular location">
    <subcellularLocation>
        <location evidence="5">Nucleus</location>
    </subcellularLocation>
</comment>
<comment type="domain">
    <text evidence="5">The PPC domain mediates interactions between AHL proteins.</text>
</comment>
<feature type="transmembrane region" description="Helical" evidence="7">
    <location>
        <begin position="75"/>
        <end position="97"/>
    </location>
</feature>
<keyword evidence="3 5" id="KW-0804">Transcription</keyword>
<evidence type="ECO:0000256" key="4">
    <source>
        <dbReference type="ARBA" id="ARBA00023242"/>
    </source>
</evidence>
<gene>
    <name evidence="9" type="ORF">LLUT_LOCUS35005</name>
</gene>
<evidence type="ECO:0000256" key="7">
    <source>
        <dbReference type="SAM" id="Phobius"/>
    </source>
</evidence>
<accession>A0AAV1YJA0</accession>